<proteinExistence type="predicted"/>
<evidence type="ECO:0000313" key="1">
    <source>
        <dbReference type="EMBL" id="MFC5517751.1"/>
    </source>
</evidence>
<keyword evidence="2" id="KW-1185">Reference proteome</keyword>
<dbReference type="RefSeq" id="WP_266345147.1">
    <property type="nucleotide sequence ID" value="NZ_JAPKNH010000007.1"/>
</dbReference>
<name>A0ABW0PZM3_9HYPH</name>
<sequence length="86" mass="8934">MAKFNARTIISLLAAAVIVTLGITAYGDEAMSLTSGAKDPTALTLFDKVSVGGRQGCEVQSWPDIAPECLLPGDGSDVSAKPVRRI</sequence>
<organism evidence="1 2">
    <name type="scientific">Kaistia terrae</name>
    <dbReference type="NCBI Taxonomy" id="537017"/>
    <lineage>
        <taxon>Bacteria</taxon>
        <taxon>Pseudomonadati</taxon>
        <taxon>Pseudomonadota</taxon>
        <taxon>Alphaproteobacteria</taxon>
        <taxon>Hyphomicrobiales</taxon>
        <taxon>Kaistiaceae</taxon>
        <taxon>Kaistia</taxon>
    </lineage>
</organism>
<dbReference type="EMBL" id="JBHSML010000012">
    <property type="protein sequence ID" value="MFC5517751.1"/>
    <property type="molecule type" value="Genomic_DNA"/>
</dbReference>
<comment type="caution">
    <text evidence="1">The sequence shown here is derived from an EMBL/GenBank/DDBJ whole genome shotgun (WGS) entry which is preliminary data.</text>
</comment>
<gene>
    <name evidence="1" type="ORF">ACFPP9_18375</name>
</gene>
<accession>A0ABW0PZM3</accession>
<protein>
    <submittedName>
        <fullName evidence="1">Uncharacterized protein</fullName>
    </submittedName>
</protein>
<dbReference type="Proteomes" id="UP001596150">
    <property type="component" value="Unassembled WGS sequence"/>
</dbReference>
<reference evidence="2" key="1">
    <citation type="journal article" date="2019" name="Int. J. Syst. Evol. Microbiol.">
        <title>The Global Catalogue of Microorganisms (GCM) 10K type strain sequencing project: providing services to taxonomists for standard genome sequencing and annotation.</title>
        <authorList>
            <consortium name="The Broad Institute Genomics Platform"/>
            <consortium name="The Broad Institute Genome Sequencing Center for Infectious Disease"/>
            <person name="Wu L."/>
            <person name="Ma J."/>
        </authorList>
    </citation>
    <scope>NUCLEOTIDE SEQUENCE [LARGE SCALE GENOMIC DNA]</scope>
    <source>
        <strain evidence="2">KACC 12633</strain>
    </source>
</reference>
<evidence type="ECO:0000313" key="2">
    <source>
        <dbReference type="Proteomes" id="UP001596150"/>
    </source>
</evidence>